<feature type="non-terminal residue" evidence="2">
    <location>
        <position position="375"/>
    </location>
</feature>
<dbReference type="GeneID" id="106821569"/>
<name>A0ABM1FBV4_PRICU</name>
<sequence length="375" mass="43256">MNSIVLHSLAKLLQTHSCANADARCQKKRAADDSLICRVQRHPYSLRYNFNEREQLYDQDTLDRLKYLDLGDVDRKTQKWKPCKALRAGRWQYPAQLNEHFIPTVPRLFVAMQACTNEQFCDRKFQVSYLAKYAAGVDEKAQVSFTHTLNVPHTIDAHVHSLVNQKISGQALKSSKKQSTSLAREMPLTEMIWFCAGLPYVTYPTDMTHVSTMPPEYRYAIVKRQGTITRVAGGGGQLLPVEARHGLPEWRRFTQSQELTMQDYARGTYYIDGTTGFSLRPPELLMFDNLELYLKWFTFKSLPRQQQYVADDNLDACLWIDGACRRIKLRHAHVSDACQYIIGLLADPDIHNTHHAQHVHNAIFHRLQDEHNTHS</sequence>
<evidence type="ECO:0000313" key="1">
    <source>
        <dbReference type="Proteomes" id="UP000695022"/>
    </source>
</evidence>
<organism evidence="1 2">
    <name type="scientific">Priapulus caudatus</name>
    <name type="common">Priapulid worm</name>
    <dbReference type="NCBI Taxonomy" id="37621"/>
    <lineage>
        <taxon>Eukaryota</taxon>
        <taxon>Metazoa</taxon>
        <taxon>Ecdysozoa</taxon>
        <taxon>Scalidophora</taxon>
        <taxon>Priapulida</taxon>
        <taxon>Priapulimorpha</taxon>
        <taxon>Priapulimorphida</taxon>
        <taxon>Priapulidae</taxon>
        <taxon>Priapulus</taxon>
    </lineage>
</organism>
<proteinExistence type="predicted"/>
<evidence type="ECO:0000313" key="2">
    <source>
        <dbReference type="RefSeq" id="XP_014681925.1"/>
    </source>
</evidence>
<reference evidence="2" key="1">
    <citation type="submission" date="2025-08" db="UniProtKB">
        <authorList>
            <consortium name="RefSeq"/>
        </authorList>
    </citation>
    <scope>IDENTIFICATION</scope>
</reference>
<gene>
    <name evidence="2" type="primary">LOC106821569</name>
</gene>
<dbReference type="Proteomes" id="UP000695022">
    <property type="component" value="Unplaced"/>
</dbReference>
<dbReference type="RefSeq" id="XP_014681925.1">
    <property type="nucleotide sequence ID" value="XM_014826439.1"/>
</dbReference>
<accession>A0ABM1FBV4</accession>
<keyword evidence="1" id="KW-1185">Reference proteome</keyword>
<protein>
    <submittedName>
        <fullName evidence="2">Uncharacterized protein LOC106821569</fullName>
    </submittedName>
</protein>